<keyword evidence="8 10" id="KW-0472">Membrane</keyword>
<evidence type="ECO:0000256" key="2">
    <source>
        <dbReference type="ARBA" id="ARBA00022448"/>
    </source>
</evidence>
<sequence length="536" mass="57131">MRFPSAGIKGVRVEVLVLIVVLGVTVLVGTTLGGRYRVAPPILLIAFGVLLGLAPPLSELTLEPDLVLLIFLPAILYRESLTISLREIRANFPVIGLLAVVLVVLTMVTVSLTAQAFGVNPAAAWVLGAVLAPTDAAAVTGLAKRLPRKLLTTLHAESLINDGTALVLFAVTVGLLTGGAEPGALGIGEEFVGASAGGVIAGLLVGGAVVLVRKRLDDPLREGALSVLTPFGAFLLADAVHASGVLAVVVAGLVLAYAGPRVIRARSRVLAYAFWDLSTFLINGGLFVLLGTQIPRAVRGITSASPQRALAIVLVVTVVVLVTRLLFVYLTAESVKLLSRRRMNASRAQGGWRVGTVAGWSGFRGAVSLAAALAVPTMTVSGQPVAERDLIIFVTSLVIVLIMLLQGTTLPLVVRWARLSGDPERADELRQARLRATEVGLAALPQVAEEIGADEESVRRLQAEYQRHLEDANEGSGRTAEELRRERQLRLRVLEHKRREVTRLRNSREIDDLVLLDLQSALDNEEIRLLGREATE</sequence>
<feature type="transmembrane region" description="Helical" evidence="10">
    <location>
        <begin position="310"/>
        <end position="330"/>
    </location>
</feature>
<feature type="transmembrane region" description="Helical" evidence="10">
    <location>
        <begin position="390"/>
        <end position="414"/>
    </location>
</feature>
<keyword evidence="6 10" id="KW-0915">Sodium</keyword>
<evidence type="ECO:0000256" key="4">
    <source>
        <dbReference type="ARBA" id="ARBA00022692"/>
    </source>
</evidence>
<comment type="similarity">
    <text evidence="10">Belongs to the monovalent cation:proton antiporter 1 (CPA1) transporter (TC 2.A.36) family.</text>
</comment>
<feature type="domain" description="Cation/H+ exchanger transmembrane" evidence="11">
    <location>
        <begin position="24"/>
        <end position="416"/>
    </location>
</feature>
<dbReference type="EMBL" id="FSQT01000002">
    <property type="protein sequence ID" value="SIN41906.1"/>
    <property type="molecule type" value="Genomic_DNA"/>
</dbReference>
<dbReference type="GO" id="GO:0051453">
    <property type="term" value="P:regulation of intracellular pH"/>
    <property type="evidence" value="ECO:0007669"/>
    <property type="project" value="TreeGrafter"/>
</dbReference>
<evidence type="ECO:0000256" key="10">
    <source>
        <dbReference type="RuleBase" id="RU366002"/>
    </source>
</evidence>
<dbReference type="NCBIfam" id="TIGR00831">
    <property type="entry name" value="a_cpa1"/>
    <property type="match status" value="1"/>
</dbReference>
<proteinExistence type="inferred from homology"/>
<evidence type="ECO:0000256" key="1">
    <source>
        <dbReference type="ARBA" id="ARBA00004651"/>
    </source>
</evidence>
<evidence type="ECO:0000256" key="8">
    <source>
        <dbReference type="ARBA" id="ARBA00023136"/>
    </source>
</evidence>
<evidence type="ECO:0000256" key="7">
    <source>
        <dbReference type="ARBA" id="ARBA00023065"/>
    </source>
</evidence>
<dbReference type="AlphaFoldDB" id="A0A1N6B6K7"/>
<feature type="transmembrane region" description="Helical" evidence="10">
    <location>
        <begin position="232"/>
        <end position="257"/>
    </location>
</feature>
<dbReference type="GO" id="GO:0005886">
    <property type="term" value="C:plasma membrane"/>
    <property type="evidence" value="ECO:0007669"/>
    <property type="project" value="UniProtKB-SubCell"/>
</dbReference>
<evidence type="ECO:0000259" key="11">
    <source>
        <dbReference type="Pfam" id="PF00999"/>
    </source>
</evidence>
<feature type="transmembrane region" description="Helical" evidence="10">
    <location>
        <begin position="38"/>
        <end position="54"/>
    </location>
</feature>
<keyword evidence="2 10" id="KW-0813">Transport</keyword>
<feature type="transmembrane region" description="Helical" evidence="10">
    <location>
        <begin position="122"/>
        <end position="143"/>
    </location>
</feature>
<dbReference type="PANTHER" id="PTHR10110:SF86">
    <property type="entry name" value="SODIUM_HYDROGEN EXCHANGER 7"/>
    <property type="match status" value="1"/>
</dbReference>
<protein>
    <submittedName>
        <fullName evidence="12">Sodium/proton antiporter, CPA1 family</fullName>
    </submittedName>
</protein>
<dbReference type="GO" id="GO:0015385">
    <property type="term" value="F:sodium:proton antiporter activity"/>
    <property type="evidence" value="ECO:0007669"/>
    <property type="project" value="InterPro"/>
</dbReference>
<reference evidence="13" key="1">
    <citation type="submission" date="2016-12" db="EMBL/GenBank/DDBJ databases">
        <authorList>
            <person name="Varghese N."/>
            <person name="Submissions S."/>
        </authorList>
    </citation>
    <scope>NUCLEOTIDE SEQUENCE [LARGE SCALE GENOMIC DNA]</scope>
    <source>
        <strain evidence="13">DSM 45599</strain>
    </source>
</reference>
<feature type="transmembrane region" description="Helical" evidence="10">
    <location>
        <begin position="12"/>
        <end position="32"/>
    </location>
</feature>
<dbReference type="GO" id="GO:0015386">
    <property type="term" value="F:potassium:proton antiporter activity"/>
    <property type="evidence" value="ECO:0007669"/>
    <property type="project" value="TreeGrafter"/>
</dbReference>
<keyword evidence="10" id="KW-0050">Antiport</keyword>
<keyword evidence="3 10" id="KW-1003">Cell membrane</keyword>
<keyword evidence="9 10" id="KW-0739">Sodium transport</keyword>
<keyword evidence="5 10" id="KW-1133">Transmembrane helix</keyword>
<dbReference type="InterPro" id="IPR004705">
    <property type="entry name" value="Cation/H_exchanger_CPA1_bac"/>
</dbReference>
<evidence type="ECO:0000256" key="6">
    <source>
        <dbReference type="ARBA" id="ARBA00023053"/>
    </source>
</evidence>
<evidence type="ECO:0000256" key="3">
    <source>
        <dbReference type="ARBA" id="ARBA00022475"/>
    </source>
</evidence>
<evidence type="ECO:0000313" key="12">
    <source>
        <dbReference type="EMBL" id="SIN41906.1"/>
    </source>
</evidence>
<organism evidence="12 13">
    <name type="scientific">Micromonospora cremea</name>
    <dbReference type="NCBI Taxonomy" id="709881"/>
    <lineage>
        <taxon>Bacteria</taxon>
        <taxon>Bacillati</taxon>
        <taxon>Actinomycetota</taxon>
        <taxon>Actinomycetes</taxon>
        <taxon>Micromonosporales</taxon>
        <taxon>Micromonosporaceae</taxon>
        <taxon>Micromonospora</taxon>
    </lineage>
</organism>
<feature type="transmembrane region" description="Helical" evidence="10">
    <location>
        <begin position="351"/>
        <end position="375"/>
    </location>
</feature>
<dbReference type="Pfam" id="PF00999">
    <property type="entry name" value="Na_H_Exchanger"/>
    <property type="match status" value="1"/>
</dbReference>
<feature type="transmembrane region" description="Helical" evidence="10">
    <location>
        <begin position="192"/>
        <end position="212"/>
    </location>
</feature>
<dbReference type="PANTHER" id="PTHR10110">
    <property type="entry name" value="SODIUM/HYDROGEN EXCHANGER"/>
    <property type="match status" value="1"/>
</dbReference>
<dbReference type="STRING" id="709881.SAMN04489832_6794"/>
<dbReference type="Proteomes" id="UP000185124">
    <property type="component" value="Unassembled WGS sequence"/>
</dbReference>
<accession>A0A1N6B6K7</accession>
<evidence type="ECO:0000256" key="5">
    <source>
        <dbReference type="ARBA" id="ARBA00022989"/>
    </source>
</evidence>
<feature type="transmembrane region" description="Helical" evidence="10">
    <location>
        <begin position="269"/>
        <end position="290"/>
    </location>
</feature>
<comment type="function">
    <text evidence="10">Na(+)/H(+) antiporter that extrudes sodium in exchange for external protons.</text>
</comment>
<name>A0A1N6B6K7_9ACTN</name>
<dbReference type="RefSeq" id="WP_244298805.1">
    <property type="nucleotide sequence ID" value="NZ_FSQT01000002.1"/>
</dbReference>
<comment type="subcellular location">
    <subcellularLocation>
        <location evidence="1 10">Cell membrane</location>
        <topology evidence="1 10">Multi-pass membrane protein</topology>
    </subcellularLocation>
</comment>
<gene>
    <name evidence="12" type="ORF">SAMN04489832_6794</name>
</gene>
<dbReference type="InterPro" id="IPR018422">
    <property type="entry name" value="Cation/H_exchanger_CPA1"/>
</dbReference>
<evidence type="ECO:0000256" key="9">
    <source>
        <dbReference type="ARBA" id="ARBA00023201"/>
    </source>
</evidence>
<evidence type="ECO:0000313" key="13">
    <source>
        <dbReference type="Proteomes" id="UP000185124"/>
    </source>
</evidence>
<keyword evidence="7 10" id="KW-0406">Ion transport</keyword>
<dbReference type="Gene3D" id="6.10.140.1330">
    <property type="match status" value="1"/>
</dbReference>
<feature type="transmembrane region" description="Helical" evidence="10">
    <location>
        <begin position="91"/>
        <end position="110"/>
    </location>
</feature>
<keyword evidence="13" id="KW-1185">Reference proteome</keyword>
<feature type="transmembrane region" description="Helical" evidence="10">
    <location>
        <begin position="163"/>
        <end position="180"/>
    </location>
</feature>
<dbReference type="GO" id="GO:0098719">
    <property type="term" value="P:sodium ion import across plasma membrane"/>
    <property type="evidence" value="ECO:0007669"/>
    <property type="project" value="TreeGrafter"/>
</dbReference>
<keyword evidence="4 10" id="KW-0812">Transmembrane</keyword>
<dbReference type="InterPro" id="IPR006153">
    <property type="entry name" value="Cation/H_exchanger_TM"/>
</dbReference>